<dbReference type="VEuPathDB" id="VectorBase:AFUN2_010101"/>
<evidence type="ECO:0000313" key="2">
    <source>
        <dbReference type="EnsemblMetazoa" id="AFUN011951-PA"/>
    </source>
</evidence>
<accession>A0A182S068</accession>
<organism evidence="2">
    <name type="scientific">Anopheles funestus</name>
    <name type="common">African malaria mosquito</name>
    <dbReference type="NCBI Taxonomy" id="62324"/>
    <lineage>
        <taxon>Eukaryota</taxon>
        <taxon>Metazoa</taxon>
        <taxon>Ecdysozoa</taxon>
        <taxon>Arthropoda</taxon>
        <taxon>Hexapoda</taxon>
        <taxon>Insecta</taxon>
        <taxon>Pterygota</taxon>
        <taxon>Neoptera</taxon>
        <taxon>Endopterygota</taxon>
        <taxon>Diptera</taxon>
        <taxon>Nematocera</taxon>
        <taxon>Culicoidea</taxon>
        <taxon>Culicidae</taxon>
        <taxon>Anophelinae</taxon>
        <taxon>Anopheles</taxon>
    </lineage>
</organism>
<dbReference type="EnsemblMetazoa" id="AFUN011951-RA">
    <property type="protein sequence ID" value="AFUN011951-PA"/>
    <property type="gene ID" value="AFUN011951"/>
</dbReference>
<dbReference type="AlphaFoldDB" id="A0A182S068"/>
<feature type="region of interest" description="Disordered" evidence="1">
    <location>
        <begin position="1"/>
        <end position="29"/>
    </location>
</feature>
<reference evidence="2" key="1">
    <citation type="submission" date="2020-05" db="UniProtKB">
        <authorList>
            <consortium name="EnsemblMetazoa"/>
        </authorList>
    </citation>
    <scope>IDENTIFICATION</scope>
    <source>
        <strain evidence="2">FUMOZ</strain>
    </source>
</reference>
<dbReference type="VEuPathDB" id="VectorBase:AFUN011951"/>
<dbReference type="STRING" id="62324.A0A182S068"/>
<name>A0A182S068_ANOFN</name>
<evidence type="ECO:0000256" key="1">
    <source>
        <dbReference type="SAM" id="MobiDB-lite"/>
    </source>
</evidence>
<sequence length="182" mass="20791">MNSQNRAGGKTNAQTKPTQAPSAGESYRYRRERLRQLTLETIDPNKDPIRQHLLQTQCKRQQANPAPSAAKETQKTPWMMQLEKHGIEPKKSPLQIDSPKKCSPFPYASVPQRQHPYRTTRTVTGPYNWNKTTKQFSFLLEPMIIPPPPPNVHRKPHPGHLMFYPVLPPPMDVVPVPAPPHM</sequence>
<feature type="compositionally biased region" description="Polar residues" evidence="1">
    <location>
        <begin position="1"/>
        <end position="21"/>
    </location>
</feature>
<proteinExistence type="predicted"/>
<protein>
    <submittedName>
        <fullName evidence="2">Uncharacterized protein</fullName>
    </submittedName>
</protein>